<accession>A0AAD5QWX0</accession>
<dbReference type="InterPro" id="IPR036663">
    <property type="entry name" value="Fumarylacetoacetase_C_sf"/>
</dbReference>
<evidence type="ECO:0000256" key="3">
    <source>
        <dbReference type="ARBA" id="ARBA00042340"/>
    </source>
</evidence>
<keyword evidence="8" id="KW-1185">Reference proteome</keyword>
<organism evidence="7 8">
    <name type="scientific">Parelaphostrongylus tenuis</name>
    <name type="common">Meningeal worm</name>
    <dbReference type="NCBI Taxonomy" id="148309"/>
    <lineage>
        <taxon>Eukaryota</taxon>
        <taxon>Metazoa</taxon>
        <taxon>Ecdysozoa</taxon>
        <taxon>Nematoda</taxon>
        <taxon>Chromadorea</taxon>
        <taxon>Rhabditida</taxon>
        <taxon>Rhabditina</taxon>
        <taxon>Rhabditomorpha</taxon>
        <taxon>Strongyloidea</taxon>
        <taxon>Metastrongylidae</taxon>
        <taxon>Parelaphostrongylus</taxon>
    </lineage>
</organism>
<proteinExistence type="inferred from homology"/>
<evidence type="ECO:0000313" key="8">
    <source>
        <dbReference type="Proteomes" id="UP001196413"/>
    </source>
</evidence>
<evidence type="ECO:0000256" key="4">
    <source>
        <dbReference type="ARBA" id="ARBA00044911"/>
    </source>
</evidence>
<dbReference type="SUPFAM" id="SSF56529">
    <property type="entry name" value="FAH"/>
    <property type="match status" value="1"/>
</dbReference>
<dbReference type="Proteomes" id="UP001196413">
    <property type="component" value="Unassembled WGS sequence"/>
</dbReference>
<evidence type="ECO:0000256" key="1">
    <source>
        <dbReference type="ARBA" id="ARBA00010211"/>
    </source>
</evidence>
<dbReference type="PANTHER" id="PTHR11820">
    <property type="entry name" value="ACYLPYRUVASE"/>
    <property type="match status" value="1"/>
</dbReference>
<feature type="domain" description="Fumarylacetoacetase-like C-terminal" evidence="6">
    <location>
        <begin position="15"/>
        <end position="100"/>
    </location>
</feature>
<comment type="similarity">
    <text evidence="1">Belongs to the FAH family.</text>
</comment>
<gene>
    <name evidence="7" type="primary">FAHD1</name>
    <name evidence="7" type="ORF">KIN20_024709</name>
</gene>
<evidence type="ECO:0000259" key="6">
    <source>
        <dbReference type="Pfam" id="PF01557"/>
    </source>
</evidence>
<sequence>MNMLFGPRTPLWKKGIQSSTPHDCNNLHQEVELGVVIGKTAKNIPKSEAMLCVGGYTVALDMTARDFQDEAKKAGAPWFLAKSFDTSCPVSKFIPKEEVLLLNIFIKQKYAHSCRKSSFSH</sequence>
<reference evidence="7" key="1">
    <citation type="submission" date="2021-06" db="EMBL/GenBank/DDBJ databases">
        <title>Parelaphostrongylus tenuis whole genome reference sequence.</title>
        <authorList>
            <person name="Garwood T.J."/>
            <person name="Larsen P.A."/>
            <person name="Fountain-Jones N.M."/>
            <person name="Garbe J.R."/>
            <person name="Macchietto M.G."/>
            <person name="Kania S.A."/>
            <person name="Gerhold R.W."/>
            <person name="Richards J.E."/>
            <person name="Wolf T.M."/>
        </authorList>
    </citation>
    <scope>NUCLEOTIDE SEQUENCE</scope>
    <source>
        <strain evidence="7">MNPRO001-30</strain>
        <tissue evidence="7">Meninges</tissue>
    </source>
</reference>
<dbReference type="PANTHER" id="PTHR11820:SF7">
    <property type="entry name" value="ACYLPYRUVASE FAHD1, MITOCHONDRIAL"/>
    <property type="match status" value="1"/>
</dbReference>
<dbReference type="Pfam" id="PF01557">
    <property type="entry name" value="FAA_hydrolase"/>
    <property type="match status" value="1"/>
</dbReference>
<dbReference type="Gene3D" id="3.90.850.10">
    <property type="entry name" value="Fumarylacetoacetase-like, C-terminal domain"/>
    <property type="match status" value="1"/>
</dbReference>
<evidence type="ECO:0000313" key="7">
    <source>
        <dbReference type="EMBL" id="KAJ1364587.1"/>
    </source>
</evidence>
<name>A0AAD5QWX0_PARTN</name>
<dbReference type="EMBL" id="JAHQIW010005006">
    <property type="protein sequence ID" value="KAJ1364587.1"/>
    <property type="molecule type" value="Genomic_DNA"/>
</dbReference>
<dbReference type="AlphaFoldDB" id="A0AAD5QWX0"/>
<evidence type="ECO:0000256" key="5">
    <source>
        <dbReference type="ARBA" id="ARBA00044973"/>
    </source>
</evidence>
<dbReference type="GO" id="GO:0018773">
    <property type="term" value="F:acetylpyruvate hydrolase activity"/>
    <property type="evidence" value="ECO:0007669"/>
    <property type="project" value="TreeGrafter"/>
</dbReference>
<dbReference type="GO" id="GO:0005739">
    <property type="term" value="C:mitochondrion"/>
    <property type="evidence" value="ECO:0007669"/>
    <property type="project" value="TreeGrafter"/>
</dbReference>
<protein>
    <recommendedName>
        <fullName evidence="5">oxaloacetate tautomerase</fullName>
        <ecNumber evidence="5">5.3.2.2</ecNumber>
    </recommendedName>
    <alternativeName>
        <fullName evidence="3">Fumarylacetoacetate hydrolase domain-containing protein 1</fullName>
    </alternativeName>
</protein>
<keyword evidence="2" id="KW-0479">Metal-binding</keyword>
<comment type="catalytic activity">
    <reaction evidence="4">
        <text>oxaloacetate = enol-oxaloacetate</text>
        <dbReference type="Rhea" id="RHEA:16021"/>
        <dbReference type="ChEBI" id="CHEBI:16452"/>
        <dbReference type="ChEBI" id="CHEBI:17479"/>
        <dbReference type="EC" id="5.3.2.2"/>
    </reaction>
    <physiologicalReaction direction="right-to-left" evidence="4">
        <dbReference type="Rhea" id="RHEA:16023"/>
    </physiologicalReaction>
</comment>
<dbReference type="GO" id="GO:0046872">
    <property type="term" value="F:metal ion binding"/>
    <property type="evidence" value="ECO:0007669"/>
    <property type="project" value="UniProtKB-KW"/>
</dbReference>
<comment type="caution">
    <text evidence="7">The sequence shown here is derived from an EMBL/GenBank/DDBJ whole genome shotgun (WGS) entry which is preliminary data.</text>
</comment>
<dbReference type="InterPro" id="IPR011234">
    <property type="entry name" value="Fumarylacetoacetase-like_C"/>
</dbReference>
<dbReference type="GO" id="GO:0050163">
    <property type="term" value="F:oxaloacetate tautomerase activity"/>
    <property type="evidence" value="ECO:0007669"/>
    <property type="project" value="UniProtKB-EC"/>
</dbReference>
<dbReference type="EC" id="5.3.2.2" evidence="5"/>
<evidence type="ECO:0000256" key="2">
    <source>
        <dbReference type="ARBA" id="ARBA00022723"/>
    </source>
</evidence>